<dbReference type="AlphaFoldDB" id="A0A0H4T2N8"/>
<evidence type="ECO:0000256" key="1">
    <source>
        <dbReference type="ARBA" id="ARBA00004141"/>
    </source>
</evidence>
<dbReference type="HAMAP" id="MF_01465">
    <property type="entry name" value="SecY"/>
    <property type="match status" value="1"/>
</dbReference>
<keyword evidence="8 10" id="KW-0472">Membrane</keyword>
<dbReference type="GO" id="GO:0005886">
    <property type="term" value="C:plasma membrane"/>
    <property type="evidence" value="ECO:0007669"/>
    <property type="project" value="UniProtKB-SubCell"/>
</dbReference>
<dbReference type="InterPro" id="IPR023201">
    <property type="entry name" value="SecY_dom_sf"/>
</dbReference>
<accession>A0A0H4T2N8</accession>
<dbReference type="Pfam" id="PF00344">
    <property type="entry name" value="SecY"/>
    <property type="match status" value="1"/>
</dbReference>
<sequence>MAGGVQSIGKIPELNRRILFTILLLIVYRIGVFIPTPGIDTQALSSFFTQAKGTLLDFVVMFTGGALERFSVFALGIMPYISASIIIQLLTVVIPHLEKLSKEGESGRKQIVQYTRYSTVVLSIIQGLGISIGLESMKGPAGELVVQMPGWEFRIMTVITLTAGTAFIMWLGEQITERGIGNGISLIIFAGIVAQFPSAVGHTFSLVKTGEMNFLFVLLLVALMIAVIAFIIFVELGQRRIPIQYPKRMVGRKMYGGQSSHIPLKVNSAGVIPPIFASSLIIFPATAVNFIDLPWLKGIANSLNPTGVFYNAIYAGAIIFFTYFYTAIQFNPSDVADNLKKYGGFVPGIRPGPNTTEYIDRILTRLTLWGAIYLAVVCVLPSFLIGWWNVPFYFGGTSLLIVIGVALDTAQQIESHVLARSYDGLLKTGRLKGRRG</sequence>
<name>A0A0H4T2N8_9DELT</name>
<feature type="transmembrane region" description="Helical" evidence="10">
    <location>
        <begin position="18"/>
        <end position="39"/>
    </location>
</feature>
<evidence type="ECO:0000256" key="11">
    <source>
        <dbReference type="RuleBase" id="RU000537"/>
    </source>
</evidence>
<keyword evidence="6 10" id="KW-1133">Transmembrane helix</keyword>
<organism evidence="14">
    <name type="scientific">uncultured delta proteobacterium Rifle_16ft_4_minimus_2971</name>
    <dbReference type="NCBI Taxonomy" id="1665178"/>
    <lineage>
        <taxon>Bacteria</taxon>
        <taxon>Deltaproteobacteria</taxon>
        <taxon>environmental samples</taxon>
    </lineage>
</organism>
<dbReference type="SUPFAM" id="SSF103491">
    <property type="entry name" value="Preprotein translocase SecY subunit"/>
    <property type="match status" value="1"/>
</dbReference>
<dbReference type="PRINTS" id="PR00303">
    <property type="entry name" value="SECYTRNLCASE"/>
</dbReference>
<keyword evidence="4 10" id="KW-0812">Transmembrane</keyword>
<evidence type="ECO:0000313" key="14">
    <source>
        <dbReference type="EMBL" id="AKQ01891.1"/>
    </source>
</evidence>
<keyword evidence="10" id="KW-1003">Cell membrane</keyword>
<dbReference type="InterPro" id="IPR002208">
    <property type="entry name" value="SecY/SEC61-alpha"/>
</dbReference>
<feature type="transmembrane region" description="Helical" evidence="10">
    <location>
        <begin position="184"/>
        <end position="207"/>
    </location>
</feature>
<feature type="transmembrane region" description="Helical" evidence="10">
    <location>
        <begin position="114"/>
        <end position="133"/>
    </location>
</feature>
<keyword evidence="7 10" id="KW-0811">Translocation</keyword>
<protein>
    <recommendedName>
        <fullName evidence="9 10">Protein translocase subunit SecY</fullName>
    </recommendedName>
</protein>
<dbReference type="PROSITE" id="PS00755">
    <property type="entry name" value="SECY_1"/>
    <property type="match status" value="1"/>
</dbReference>
<reference evidence="14" key="1">
    <citation type="journal article" date="2015" name="ISME J.">
        <title>Aquifer environment selects for microbial species cohorts in sediment and groundwater.</title>
        <authorList>
            <person name="Hug L.A."/>
            <person name="Thomas B.C."/>
            <person name="Brown C.T."/>
            <person name="Frischkorn K.R."/>
            <person name="Williams K.H."/>
            <person name="Tringe S.G."/>
            <person name="Banfield J.F."/>
        </authorList>
    </citation>
    <scope>NUCLEOTIDE SEQUENCE</scope>
</reference>
<proteinExistence type="inferred from homology"/>
<feature type="transmembrane region" description="Helical" evidence="10">
    <location>
        <begin position="308"/>
        <end position="328"/>
    </location>
</feature>
<evidence type="ECO:0000256" key="10">
    <source>
        <dbReference type="HAMAP-Rule" id="MF_01465"/>
    </source>
</evidence>
<dbReference type="GO" id="GO:0065002">
    <property type="term" value="P:intracellular protein transmembrane transport"/>
    <property type="evidence" value="ECO:0007669"/>
    <property type="project" value="UniProtKB-UniRule"/>
</dbReference>
<comment type="function">
    <text evidence="10 11">The central subunit of the protein translocation channel SecYEG. Consists of two halves formed by TMs 1-5 and 6-10. These two domains form a lateral gate at the front which open onto the bilayer between TMs 2 and 7, and are clamped together by SecE at the back. The channel is closed by both a pore ring composed of hydrophobic SecY resides and a short helix (helix 2A) on the extracellular side of the membrane which forms a plug. The plug probably moves laterally to allow the channel to open. The ring and the pore may move independently.</text>
</comment>
<gene>
    <name evidence="10 14" type="primary">secY</name>
</gene>
<evidence type="ECO:0000256" key="13">
    <source>
        <dbReference type="RuleBase" id="RU004349"/>
    </source>
</evidence>
<comment type="caution">
    <text evidence="10">Lacks conserved residue(s) required for the propagation of feature annotation.</text>
</comment>
<comment type="subcellular location">
    <subcellularLocation>
        <location evidence="10">Cell membrane</location>
        <topology evidence="10">Multi-pass membrane protein</topology>
    </subcellularLocation>
    <subcellularLocation>
        <location evidence="1 12">Membrane</location>
        <topology evidence="1 12">Multi-pass membrane protein</topology>
    </subcellularLocation>
</comment>
<evidence type="ECO:0000256" key="2">
    <source>
        <dbReference type="ARBA" id="ARBA00005751"/>
    </source>
</evidence>
<dbReference type="NCBIfam" id="TIGR00967">
    <property type="entry name" value="3a0501s007"/>
    <property type="match status" value="1"/>
</dbReference>
<evidence type="ECO:0000256" key="6">
    <source>
        <dbReference type="ARBA" id="ARBA00022989"/>
    </source>
</evidence>
<dbReference type="FunFam" id="1.10.3370.10:FF:000001">
    <property type="entry name" value="Preprotein translocase subunit SecY"/>
    <property type="match status" value="1"/>
</dbReference>
<feature type="transmembrane region" description="Helical" evidence="10">
    <location>
        <begin position="275"/>
        <end position="296"/>
    </location>
</feature>
<evidence type="ECO:0000256" key="7">
    <source>
        <dbReference type="ARBA" id="ARBA00023010"/>
    </source>
</evidence>
<dbReference type="GO" id="GO:0006605">
    <property type="term" value="P:protein targeting"/>
    <property type="evidence" value="ECO:0007669"/>
    <property type="project" value="UniProtKB-UniRule"/>
</dbReference>
<dbReference type="Gene3D" id="1.10.3370.10">
    <property type="entry name" value="SecY subunit domain"/>
    <property type="match status" value="1"/>
</dbReference>
<evidence type="ECO:0000256" key="3">
    <source>
        <dbReference type="ARBA" id="ARBA00022448"/>
    </source>
</evidence>
<evidence type="ECO:0000256" key="9">
    <source>
        <dbReference type="ARBA" id="ARBA00039733"/>
    </source>
</evidence>
<dbReference type="PROSITE" id="PS00756">
    <property type="entry name" value="SECY_2"/>
    <property type="match status" value="1"/>
</dbReference>
<dbReference type="PANTHER" id="PTHR10906">
    <property type="entry name" value="SECY/SEC61-ALPHA FAMILY MEMBER"/>
    <property type="match status" value="1"/>
</dbReference>
<comment type="subunit">
    <text evidence="10">Component of the Sec protein translocase complex. Heterotrimer consisting of SecY, SecE and SecG subunits. The heterotrimers can form oligomers, although 1 heterotrimer is thought to be able to translocate proteins. Interacts with the ribosome. Interacts with SecDF, and other proteins may be involved. Interacts with SecA.</text>
</comment>
<dbReference type="EMBL" id="KT006982">
    <property type="protein sequence ID" value="AKQ01891.1"/>
    <property type="molecule type" value="Genomic_DNA"/>
</dbReference>
<feature type="transmembrane region" description="Helical" evidence="10">
    <location>
        <begin position="70"/>
        <end position="94"/>
    </location>
</feature>
<keyword evidence="3 10" id="KW-0813">Transport</keyword>
<feature type="transmembrane region" description="Helical" evidence="10">
    <location>
        <begin position="213"/>
        <end position="234"/>
    </location>
</feature>
<evidence type="ECO:0000256" key="12">
    <source>
        <dbReference type="RuleBase" id="RU003484"/>
    </source>
</evidence>
<evidence type="ECO:0000256" key="4">
    <source>
        <dbReference type="ARBA" id="ARBA00022692"/>
    </source>
</evidence>
<dbReference type="InterPro" id="IPR030659">
    <property type="entry name" value="SecY_CS"/>
</dbReference>
<evidence type="ECO:0000256" key="5">
    <source>
        <dbReference type="ARBA" id="ARBA00022927"/>
    </source>
</evidence>
<dbReference type="InterPro" id="IPR026593">
    <property type="entry name" value="SecY"/>
</dbReference>
<dbReference type="GO" id="GO:0043952">
    <property type="term" value="P:protein transport by the Sec complex"/>
    <property type="evidence" value="ECO:0007669"/>
    <property type="project" value="UniProtKB-UniRule"/>
</dbReference>
<evidence type="ECO:0000256" key="8">
    <source>
        <dbReference type="ARBA" id="ARBA00023136"/>
    </source>
</evidence>
<dbReference type="PIRSF" id="PIRSF004557">
    <property type="entry name" value="SecY"/>
    <property type="match status" value="1"/>
</dbReference>
<feature type="transmembrane region" description="Helical" evidence="10">
    <location>
        <begin position="366"/>
        <end position="386"/>
    </location>
</feature>
<keyword evidence="5 10" id="KW-0653">Protein transport</keyword>
<feature type="transmembrane region" description="Helical" evidence="10">
    <location>
        <begin position="153"/>
        <end position="172"/>
    </location>
</feature>
<comment type="similarity">
    <text evidence="2 10 13">Belongs to the SecY/SEC61-alpha family.</text>
</comment>